<dbReference type="InterPro" id="IPR007599">
    <property type="entry name" value="DER1"/>
</dbReference>
<keyword evidence="6" id="KW-0472">Membrane</keyword>
<evidence type="ECO:0000256" key="5">
    <source>
        <dbReference type="ARBA" id="ARBA00022989"/>
    </source>
</evidence>
<organism evidence="8 9">
    <name type="scientific">Lachancea mirantina</name>
    <dbReference type="NCBI Taxonomy" id="1230905"/>
    <lineage>
        <taxon>Eukaryota</taxon>
        <taxon>Fungi</taxon>
        <taxon>Dikarya</taxon>
        <taxon>Ascomycota</taxon>
        <taxon>Saccharomycotina</taxon>
        <taxon>Saccharomycetes</taxon>
        <taxon>Saccharomycetales</taxon>
        <taxon>Saccharomycetaceae</taxon>
        <taxon>Lachancea</taxon>
    </lineage>
</organism>
<gene>
    <name evidence="8" type="ORF">LAMI_0E07030G</name>
</gene>
<evidence type="ECO:0000256" key="2">
    <source>
        <dbReference type="ARBA" id="ARBA00008917"/>
    </source>
</evidence>
<dbReference type="PANTHER" id="PTHR11009">
    <property type="entry name" value="DER1-LIKE PROTEIN, DERLIN"/>
    <property type="match status" value="1"/>
</dbReference>
<dbReference type="GO" id="GO:0006950">
    <property type="term" value="P:response to stress"/>
    <property type="evidence" value="ECO:0007669"/>
    <property type="project" value="UniProtKB-ARBA"/>
</dbReference>
<proteinExistence type="inferred from homology"/>
<accession>A0A1G4JM85</accession>
<dbReference type="OrthoDB" id="1716531at2759"/>
<evidence type="ECO:0000256" key="4">
    <source>
        <dbReference type="ARBA" id="ARBA00022824"/>
    </source>
</evidence>
<evidence type="ECO:0000313" key="9">
    <source>
        <dbReference type="Proteomes" id="UP000191024"/>
    </source>
</evidence>
<keyword evidence="3" id="KW-0812">Transmembrane</keyword>
<dbReference type="STRING" id="1230905.A0A1G4JM85"/>
<keyword evidence="9" id="KW-1185">Reference proteome</keyword>
<keyword evidence="5" id="KW-1133">Transmembrane helix</keyword>
<evidence type="ECO:0000256" key="6">
    <source>
        <dbReference type="ARBA" id="ARBA00023136"/>
    </source>
</evidence>
<keyword evidence="4 7" id="KW-0256">Endoplasmic reticulum</keyword>
<evidence type="ECO:0000256" key="7">
    <source>
        <dbReference type="RuleBase" id="RU363059"/>
    </source>
</evidence>
<dbReference type="SUPFAM" id="SSF144091">
    <property type="entry name" value="Rhomboid-like"/>
    <property type="match status" value="1"/>
</dbReference>
<evidence type="ECO:0000256" key="3">
    <source>
        <dbReference type="ARBA" id="ARBA00022692"/>
    </source>
</evidence>
<comment type="subcellular location">
    <subcellularLocation>
        <location evidence="1 7">Endoplasmic reticulum membrane</location>
        <topology evidence="1 7">Multi-pass membrane protein</topology>
    </subcellularLocation>
</comment>
<evidence type="ECO:0000256" key="1">
    <source>
        <dbReference type="ARBA" id="ARBA00004477"/>
    </source>
</evidence>
<comment type="similarity">
    <text evidence="2 7">Belongs to the derlin family.</text>
</comment>
<sequence length="207" mass="24071">MENLIINMVGDIPTVTKSWAAGTVLISILTKAKLIDENKKLYNFDLAFKKGQYWRVIYSLFDYGRLNWISTLDIILSVNYLSSLETSIARKTRFLWMISLLSAILIILSKWAQPLSSLGQLLYANLAYYKKRRDMQANLHRDWISIPLVLSCAAKLFAYPMMHFSLIQLTMEFLPGHLLFFLAEVMSRIYDVDLCEPPTRWFTREQA</sequence>
<name>A0A1G4JM85_9SACH</name>
<reference evidence="8 9" key="1">
    <citation type="submission" date="2016-03" db="EMBL/GenBank/DDBJ databases">
        <authorList>
            <person name="Devillers H."/>
        </authorList>
    </citation>
    <scope>NUCLEOTIDE SEQUENCE [LARGE SCALE GENOMIC DNA]</scope>
    <source>
        <strain evidence="8">CBS 11717</strain>
    </source>
</reference>
<dbReference type="Pfam" id="PF04511">
    <property type="entry name" value="DER1"/>
    <property type="match status" value="1"/>
</dbReference>
<dbReference type="EMBL" id="LT598465">
    <property type="protein sequence ID" value="SCU91734.1"/>
    <property type="molecule type" value="Genomic_DNA"/>
</dbReference>
<evidence type="ECO:0000313" key="8">
    <source>
        <dbReference type="EMBL" id="SCU91734.1"/>
    </source>
</evidence>
<dbReference type="InterPro" id="IPR035952">
    <property type="entry name" value="Rhomboid-like_sf"/>
</dbReference>
<comment type="function">
    <text evidence="7">May be involved in the degradation of misfolded endoplasmic reticulum (ER) luminal proteins.</text>
</comment>
<protein>
    <recommendedName>
        <fullName evidence="7">Derlin</fullName>
    </recommendedName>
</protein>
<dbReference type="AlphaFoldDB" id="A0A1G4JM85"/>
<dbReference type="GO" id="GO:0005789">
    <property type="term" value="C:endoplasmic reticulum membrane"/>
    <property type="evidence" value="ECO:0007669"/>
    <property type="project" value="UniProtKB-SubCell"/>
</dbReference>
<dbReference type="Proteomes" id="UP000191024">
    <property type="component" value="Chromosome E"/>
</dbReference>